<name>A0A7X8MUH0_9CORY</name>
<proteinExistence type="predicted"/>
<dbReference type="AlphaFoldDB" id="A0A7X8MUH0"/>
<evidence type="ECO:0000313" key="2">
    <source>
        <dbReference type="Proteomes" id="UP000568696"/>
    </source>
</evidence>
<reference evidence="1 2" key="1">
    <citation type="journal article" date="2020" name="Biotechnol. Biofuels">
        <title>New insights from the biogas microbiome by comprehensive genome-resolved metagenomics of nearly 1600 species originating from multiple anaerobic digesters.</title>
        <authorList>
            <person name="Campanaro S."/>
            <person name="Treu L."/>
            <person name="Rodriguez-R L.M."/>
            <person name="Kovalovszki A."/>
            <person name="Ziels R.M."/>
            <person name="Maus I."/>
            <person name="Zhu X."/>
            <person name="Kougias P.G."/>
            <person name="Basile A."/>
            <person name="Luo G."/>
            <person name="Schluter A."/>
            <person name="Konstantinidis K.T."/>
            <person name="Angelidaki I."/>
        </authorList>
    </citation>
    <scope>NUCLEOTIDE SEQUENCE [LARGE SCALE GENOMIC DNA]</scope>
    <source>
        <strain evidence="1">AS23ysBPME_344</strain>
    </source>
</reference>
<evidence type="ECO:0000313" key="1">
    <source>
        <dbReference type="EMBL" id="NLP38662.1"/>
    </source>
</evidence>
<dbReference type="Proteomes" id="UP000568696">
    <property type="component" value="Unassembled WGS sequence"/>
</dbReference>
<organism evidence="1 2">
    <name type="scientific">Corynebacterium pollutisoli</name>
    <dbReference type="NCBI Taxonomy" id="1610489"/>
    <lineage>
        <taxon>Bacteria</taxon>
        <taxon>Bacillati</taxon>
        <taxon>Actinomycetota</taxon>
        <taxon>Actinomycetes</taxon>
        <taxon>Mycobacteriales</taxon>
        <taxon>Corynebacteriaceae</taxon>
        <taxon>Corynebacterium</taxon>
    </lineage>
</organism>
<sequence length="339" mass="37206">MTRLIPLPDDPATHLLSHIAVSDTFSIPLSDAQPQGLVRHGARFHPRGIAYPAPALVRAVAHHLERPGSIVAEWSALALLGLREFSDSADTTLLCSSDVRLSASTRAPTVRRRTKKHQATDVIVGSFTIPVTPHMDTLAGCLKSLANREHAWDTLADLDVDAVTVMSVQLIDRFRRVFGASTDQLRIGLKGRFSARRLEKYLLLSCPLTDSRPETVLRLLAGEAVADLPDVSFVSQVPVYTDGTIGRPGEKDPDRTLLTVLDQAEPNLLVGLQQDGEHHLERKQRDKDAEITADLLANGWQLVRTSTGMLRKTRETKCRVHAATVAALARREQQRGLAS</sequence>
<evidence type="ECO:0008006" key="3">
    <source>
        <dbReference type="Google" id="ProtNLM"/>
    </source>
</evidence>
<accession>A0A7X8MUH0</accession>
<dbReference type="EMBL" id="JAAYSN010000072">
    <property type="protein sequence ID" value="NLP38662.1"/>
    <property type="molecule type" value="Genomic_DNA"/>
</dbReference>
<gene>
    <name evidence="1" type="ORF">GX356_02910</name>
</gene>
<protein>
    <recommendedName>
        <fullName evidence="3">Transcriptional regulator, AbiEi antitoxin, Type IV TA system</fullName>
    </recommendedName>
</protein>
<comment type="caution">
    <text evidence="1">The sequence shown here is derived from an EMBL/GenBank/DDBJ whole genome shotgun (WGS) entry which is preliminary data.</text>
</comment>